<evidence type="ECO:0000313" key="3">
    <source>
        <dbReference type="Proteomes" id="UP000281547"/>
    </source>
</evidence>
<dbReference type="Pfam" id="PF04102">
    <property type="entry name" value="SlyX"/>
    <property type="match status" value="1"/>
</dbReference>
<evidence type="ECO:0000256" key="1">
    <source>
        <dbReference type="HAMAP-Rule" id="MF_00715"/>
    </source>
</evidence>
<dbReference type="HAMAP" id="MF_00715">
    <property type="entry name" value="SlyX"/>
    <property type="match status" value="1"/>
</dbReference>
<comment type="caution">
    <text evidence="2">The sequence shown here is derived from an EMBL/GenBank/DDBJ whole genome shotgun (WGS) entry which is preliminary data.</text>
</comment>
<reference evidence="2 3" key="1">
    <citation type="journal article" date="2016" name="Int. J. Syst. Evol. Microbiol.">
        <title>Arsenicitalea aurantiaca gen. nov., sp. nov., a new member of the family Hyphomicrobiaceae, isolated from high-arsenic sediment.</title>
        <authorList>
            <person name="Mu Y."/>
            <person name="Zhou L."/>
            <person name="Zeng X.C."/>
            <person name="Liu L."/>
            <person name="Pan Y."/>
            <person name="Chen X."/>
            <person name="Wang J."/>
            <person name="Li S."/>
            <person name="Li W.J."/>
            <person name="Wang Y."/>
        </authorList>
    </citation>
    <scope>NUCLEOTIDE SEQUENCE [LARGE SCALE GENOMIC DNA]</scope>
    <source>
        <strain evidence="2 3">42-50</strain>
    </source>
</reference>
<dbReference type="PANTHER" id="PTHR36508:SF1">
    <property type="entry name" value="PROTEIN SLYX"/>
    <property type="match status" value="1"/>
</dbReference>
<dbReference type="RefSeq" id="WP_127187234.1">
    <property type="nucleotide sequence ID" value="NZ_RZNJ01000001.1"/>
</dbReference>
<dbReference type="Proteomes" id="UP000281547">
    <property type="component" value="Unassembled WGS sequence"/>
</dbReference>
<gene>
    <name evidence="1" type="primary">slyX</name>
    <name evidence="2" type="ORF">EMQ25_03955</name>
</gene>
<dbReference type="InterPro" id="IPR007236">
    <property type="entry name" value="SlyX"/>
</dbReference>
<proteinExistence type="inferred from homology"/>
<sequence>MTERDSLDERIATLETHIAYQDQTIEDLSAALAAQWKAIDALQRRLDRLVEDIAEAELAARDGTRTEPPPPHY</sequence>
<keyword evidence="3" id="KW-1185">Reference proteome</keyword>
<dbReference type="AlphaFoldDB" id="A0A433XM77"/>
<accession>A0A433XM77</accession>
<name>A0A433XM77_9HYPH</name>
<dbReference type="Gene3D" id="1.20.5.300">
    <property type="match status" value="1"/>
</dbReference>
<comment type="similarity">
    <text evidence="1">Belongs to the SlyX family.</text>
</comment>
<organism evidence="2 3">
    <name type="scientific">Arsenicitalea aurantiaca</name>
    <dbReference type="NCBI Taxonomy" id="1783274"/>
    <lineage>
        <taxon>Bacteria</taxon>
        <taxon>Pseudomonadati</taxon>
        <taxon>Pseudomonadota</taxon>
        <taxon>Alphaproteobacteria</taxon>
        <taxon>Hyphomicrobiales</taxon>
        <taxon>Devosiaceae</taxon>
        <taxon>Arsenicitalea</taxon>
    </lineage>
</organism>
<dbReference type="PANTHER" id="PTHR36508">
    <property type="entry name" value="PROTEIN SLYX"/>
    <property type="match status" value="1"/>
</dbReference>
<dbReference type="OrthoDB" id="5422806at2"/>
<evidence type="ECO:0000313" key="2">
    <source>
        <dbReference type="EMBL" id="RUT35114.1"/>
    </source>
</evidence>
<protein>
    <recommendedName>
        <fullName evidence="1">Protein SlyX homolog</fullName>
    </recommendedName>
</protein>
<dbReference type="EMBL" id="RZNJ01000001">
    <property type="protein sequence ID" value="RUT35114.1"/>
    <property type="molecule type" value="Genomic_DNA"/>
</dbReference>